<feature type="region of interest" description="Disordered" evidence="1">
    <location>
        <begin position="114"/>
        <end position="140"/>
    </location>
</feature>
<evidence type="ECO:0000256" key="2">
    <source>
        <dbReference type="SAM" id="SignalP"/>
    </source>
</evidence>
<dbReference type="OrthoDB" id="5421567at2"/>
<dbReference type="Proteomes" id="UP000186074">
    <property type="component" value="Chromosome"/>
</dbReference>
<dbReference type="EMBL" id="CP019070">
    <property type="protein sequence ID" value="APW65757.1"/>
    <property type="molecule type" value="Genomic_DNA"/>
</dbReference>
<gene>
    <name evidence="4" type="ORF">LPB137_07765</name>
</gene>
<organism evidence="4 5">
    <name type="scientific">Poseidonibacter parvus</name>
    <dbReference type="NCBI Taxonomy" id="1850254"/>
    <lineage>
        <taxon>Bacteria</taxon>
        <taxon>Pseudomonadati</taxon>
        <taxon>Campylobacterota</taxon>
        <taxon>Epsilonproteobacteria</taxon>
        <taxon>Campylobacterales</taxon>
        <taxon>Arcobacteraceae</taxon>
        <taxon>Poseidonibacter</taxon>
    </lineage>
</organism>
<feature type="chain" id="PRO_5013134404" description="PepSY domain-containing protein" evidence="2">
    <location>
        <begin position="24"/>
        <end position="140"/>
    </location>
</feature>
<evidence type="ECO:0000313" key="5">
    <source>
        <dbReference type="Proteomes" id="UP000186074"/>
    </source>
</evidence>
<feature type="compositionally biased region" description="Basic and acidic residues" evidence="1">
    <location>
        <begin position="114"/>
        <end position="125"/>
    </location>
</feature>
<dbReference type="RefSeq" id="WP_076086666.1">
    <property type="nucleotide sequence ID" value="NZ_CP019070.1"/>
</dbReference>
<protein>
    <recommendedName>
        <fullName evidence="3">PepSY domain-containing protein</fullName>
    </recommendedName>
</protein>
<feature type="domain" description="PepSY" evidence="3">
    <location>
        <begin position="57"/>
        <end position="112"/>
    </location>
</feature>
<keyword evidence="5" id="KW-1185">Reference proteome</keyword>
<dbReference type="InterPro" id="IPR025711">
    <property type="entry name" value="PepSY"/>
</dbReference>
<evidence type="ECO:0000313" key="4">
    <source>
        <dbReference type="EMBL" id="APW65757.1"/>
    </source>
</evidence>
<reference evidence="4 5" key="1">
    <citation type="submission" date="2017-01" db="EMBL/GenBank/DDBJ databases">
        <title>Genome sequencing of Arcobacter sp. LPB0137.</title>
        <authorList>
            <person name="Lee G.-W."/>
            <person name="Yi H."/>
        </authorList>
    </citation>
    <scope>NUCLEOTIDE SEQUENCE [LARGE SCALE GENOMIC DNA]</scope>
    <source>
        <strain evidence="4 5">LPB0137</strain>
    </source>
</reference>
<dbReference type="Gene3D" id="3.10.450.40">
    <property type="match status" value="1"/>
</dbReference>
<feature type="signal peptide" evidence="2">
    <location>
        <begin position="1"/>
        <end position="23"/>
    </location>
</feature>
<sequence length="140" mass="15898">MKKSSYFVKSLIGLSLIGSVALANDIELDDEKKDLEIKSSIQVNDDISENEEKSYAKIDVNEVINILRKEESGKIINVELENEDGNLVYKAEVIKDNQSIDFIVDAGNGKILHKEVDKKDKSDKEDEHEDNDENEKEKKD</sequence>
<accession>A0A1P8KMG5</accession>
<keyword evidence="2" id="KW-0732">Signal</keyword>
<dbReference type="AlphaFoldDB" id="A0A1P8KMG5"/>
<evidence type="ECO:0000256" key="1">
    <source>
        <dbReference type="SAM" id="MobiDB-lite"/>
    </source>
</evidence>
<dbReference type="KEGG" id="alp:LPB137_07765"/>
<name>A0A1P8KMG5_9BACT</name>
<proteinExistence type="predicted"/>
<evidence type="ECO:0000259" key="3">
    <source>
        <dbReference type="Pfam" id="PF03413"/>
    </source>
</evidence>
<dbReference type="Pfam" id="PF03413">
    <property type="entry name" value="PepSY"/>
    <property type="match status" value="1"/>
</dbReference>
<dbReference type="STRING" id="1850254.LPB137_07765"/>